<accession>H9MB96</accession>
<evidence type="ECO:0000256" key="1">
    <source>
        <dbReference type="SAM" id="MobiDB-lite"/>
    </source>
</evidence>
<gene>
    <name evidence="2" type="ORF">2_8144_01</name>
</gene>
<proteinExistence type="predicted"/>
<organism evidence="2">
    <name type="scientific">Pinus radiata</name>
    <name type="common">Monterey pine</name>
    <name type="synonym">Pinus insignis</name>
    <dbReference type="NCBI Taxonomy" id="3347"/>
    <lineage>
        <taxon>Eukaryota</taxon>
        <taxon>Viridiplantae</taxon>
        <taxon>Streptophyta</taxon>
        <taxon>Embryophyta</taxon>
        <taxon>Tracheophyta</taxon>
        <taxon>Spermatophyta</taxon>
        <taxon>Pinopsida</taxon>
        <taxon>Pinidae</taxon>
        <taxon>Conifers I</taxon>
        <taxon>Pinales</taxon>
        <taxon>Pinaceae</taxon>
        <taxon>Pinus</taxon>
        <taxon>Pinus subgen. Pinus</taxon>
    </lineage>
</organism>
<dbReference type="Pfam" id="PF04720">
    <property type="entry name" value="PDDEXK_6"/>
    <property type="match status" value="1"/>
</dbReference>
<name>H9MB96_PINRA</name>
<feature type="non-terminal residue" evidence="2">
    <location>
        <position position="1"/>
    </location>
</feature>
<reference evidence="2" key="1">
    <citation type="submission" date="2011-12" db="EMBL/GenBank/DDBJ databases">
        <title>Nucleotide Diversity and Divergence in the Loblolly Pine Gene Space.</title>
        <authorList>
            <person name="Neale D.B."/>
            <person name="Wegrzyn J.L."/>
            <person name="Lee J.M."/>
            <person name="Eckert A.J."/>
            <person name="Liechty J.D."/>
            <person name="Stevens K.A."/>
            <person name="Langley C.H."/>
        </authorList>
    </citation>
    <scope>NUCLEOTIDE SEQUENCE</scope>
    <source>
        <strain evidence="2">4063</strain>
        <tissue evidence="2">Megagametophyte</tissue>
    </source>
</reference>
<protein>
    <submittedName>
        <fullName evidence="2">Uncharacterized protein</fullName>
    </submittedName>
</protein>
<dbReference type="PANTHER" id="PTHR31579:SF1">
    <property type="entry name" value="OS03G0796600 PROTEIN"/>
    <property type="match status" value="1"/>
</dbReference>
<dbReference type="EMBL" id="JQ262870">
    <property type="protein sequence ID" value="AEW08392.1"/>
    <property type="molecule type" value="Genomic_DNA"/>
</dbReference>
<dbReference type="PANTHER" id="PTHR31579">
    <property type="entry name" value="OS03G0796600 PROTEIN"/>
    <property type="match status" value="1"/>
</dbReference>
<dbReference type="InterPro" id="IPR006502">
    <property type="entry name" value="PDDEXK-like"/>
</dbReference>
<feature type="region of interest" description="Disordered" evidence="1">
    <location>
        <begin position="28"/>
        <end position="47"/>
    </location>
</feature>
<evidence type="ECO:0000313" key="2">
    <source>
        <dbReference type="EMBL" id="AEW08392.1"/>
    </source>
</evidence>
<dbReference type="AlphaFoldDB" id="H9MB96"/>
<sequence length="112" mass="12281">LKKKTMHIPPWRKYRYMKPKWLGSYRRTTNPVPASNSSLPPSSRTFNPAGAMGNKCLDISFHHLVLGEWKPPSVNPESKNPAMNGGGKVSGLASALIQAGLVNSFSKVQPTH</sequence>
<feature type="compositionally biased region" description="Polar residues" evidence="1">
    <location>
        <begin position="28"/>
        <end position="46"/>
    </location>
</feature>